<sequence length="578" mass="64546">MVQSIISCAYNSAHLLDSLSLTVRSKKDAAKKPAVQHSQNAAEHNPHAYNDKDVQNGTTTPSSPSLPNAILGTLSASDIAGQLACQAREEAAIGGVLPAVRATAQTQSPSKVHHDESPPAESSLHSTTEPDSDQCPPPQVCPETKIQITAPEEETSDRNQSQSAQGDSHLCHEEIQFVFDDNSPSTQHEANGFGPFDNTPMPSFFDPQSRNKTVSMATTPLGLSVHATSKISEVTCSSILSPKSRRQQQFIDDLFVGLRNFGCGDRFKKLHQLGSGASGHVYKVKDRYEKHPITRKSIYYARKMIILDPQNQIKPKIIRAELESLHHCDCPNVIKLHGAYYDNSCVYLLLDYMDCGSLRDVLDLHGSIEEPILAKLVVQLLNGLIYLHEEREIIHRDIKPENILINKEGYVRISDFGMAGLKTSPKGPNGTIYCKSFVGSITYMSPERIQDQKHSFHSDIWSLGLTLAECALGQFPLVGNTGNMYDMWSLLSKKSFQIQFPENVSEDFRDFISICMTFDPRTRPSARELLSHPFIIKNTVYLSNGKVRIKGRKFKSWLKDIMKEGFLERLRQQQQRHG</sequence>
<name>A0A7S1PIP0_9EUKA</name>
<evidence type="ECO:0000256" key="2">
    <source>
        <dbReference type="ARBA" id="ARBA00022741"/>
    </source>
</evidence>
<dbReference type="Gene3D" id="1.10.510.10">
    <property type="entry name" value="Transferase(Phosphotransferase) domain 1"/>
    <property type="match status" value="1"/>
</dbReference>
<evidence type="ECO:0000259" key="12">
    <source>
        <dbReference type="PROSITE" id="PS50011"/>
    </source>
</evidence>
<dbReference type="InterPro" id="IPR008271">
    <property type="entry name" value="Ser/Thr_kinase_AS"/>
</dbReference>
<evidence type="ECO:0000256" key="10">
    <source>
        <dbReference type="PROSITE-ProRule" id="PRU10141"/>
    </source>
</evidence>
<dbReference type="EMBL" id="HBGD01009763">
    <property type="protein sequence ID" value="CAD9084763.1"/>
    <property type="molecule type" value="Transcribed_RNA"/>
</dbReference>
<dbReference type="InterPro" id="IPR017441">
    <property type="entry name" value="Protein_kinase_ATP_BS"/>
</dbReference>
<gene>
    <name evidence="13" type="ORF">PCOS0759_LOCUS8017</name>
</gene>
<evidence type="ECO:0000256" key="7">
    <source>
        <dbReference type="ARBA" id="ARBA00049014"/>
    </source>
</evidence>
<evidence type="ECO:0000256" key="8">
    <source>
        <dbReference type="ARBA" id="ARBA00049299"/>
    </source>
</evidence>
<feature type="region of interest" description="Disordered" evidence="11">
    <location>
        <begin position="182"/>
        <end position="206"/>
    </location>
</feature>
<dbReference type="PROSITE" id="PS50011">
    <property type="entry name" value="PROTEIN_KINASE_DOM"/>
    <property type="match status" value="1"/>
</dbReference>
<keyword evidence="2 10" id="KW-0547">Nucleotide-binding</keyword>
<evidence type="ECO:0000256" key="3">
    <source>
        <dbReference type="ARBA" id="ARBA00022777"/>
    </source>
</evidence>
<reference evidence="13" key="1">
    <citation type="submission" date="2021-01" db="EMBL/GenBank/DDBJ databases">
        <authorList>
            <person name="Corre E."/>
            <person name="Pelletier E."/>
            <person name="Niang G."/>
            <person name="Scheremetjew M."/>
            <person name="Finn R."/>
            <person name="Kale V."/>
            <person name="Holt S."/>
            <person name="Cochrane G."/>
            <person name="Meng A."/>
            <person name="Brown T."/>
            <person name="Cohen L."/>
        </authorList>
    </citation>
    <scope>NUCLEOTIDE SEQUENCE</scope>
    <source>
        <strain evidence="13">WS</strain>
    </source>
</reference>
<dbReference type="InterPro" id="IPR011009">
    <property type="entry name" value="Kinase-like_dom_sf"/>
</dbReference>
<dbReference type="SUPFAM" id="SSF56112">
    <property type="entry name" value="Protein kinase-like (PK-like)"/>
    <property type="match status" value="1"/>
</dbReference>
<organism evidence="13">
    <name type="scientific">Percolomonas cosmopolitus</name>
    <dbReference type="NCBI Taxonomy" id="63605"/>
    <lineage>
        <taxon>Eukaryota</taxon>
        <taxon>Discoba</taxon>
        <taxon>Heterolobosea</taxon>
        <taxon>Tetramitia</taxon>
        <taxon>Eutetramitia</taxon>
        <taxon>Percolomonadidae</taxon>
        <taxon>Percolomonas</taxon>
    </lineage>
</organism>
<proteinExistence type="inferred from homology"/>
<comment type="catalytic activity">
    <reaction evidence="7">
        <text>L-seryl-[protein] + ATP = O-phospho-L-seryl-[protein] + ADP + H(+)</text>
        <dbReference type="Rhea" id="RHEA:17989"/>
        <dbReference type="Rhea" id="RHEA-COMP:9863"/>
        <dbReference type="Rhea" id="RHEA-COMP:11604"/>
        <dbReference type="ChEBI" id="CHEBI:15378"/>
        <dbReference type="ChEBI" id="CHEBI:29999"/>
        <dbReference type="ChEBI" id="CHEBI:30616"/>
        <dbReference type="ChEBI" id="CHEBI:83421"/>
        <dbReference type="ChEBI" id="CHEBI:456216"/>
        <dbReference type="EC" id="2.7.12.2"/>
    </reaction>
</comment>
<evidence type="ECO:0000256" key="1">
    <source>
        <dbReference type="ARBA" id="ARBA00022679"/>
    </source>
</evidence>
<comment type="catalytic activity">
    <reaction evidence="8">
        <text>L-threonyl-[protein] + ATP = O-phospho-L-threonyl-[protein] + ADP + H(+)</text>
        <dbReference type="Rhea" id="RHEA:46608"/>
        <dbReference type="Rhea" id="RHEA-COMP:11060"/>
        <dbReference type="Rhea" id="RHEA-COMP:11605"/>
        <dbReference type="ChEBI" id="CHEBI:15378"/>
        <dbReference type="ChEBI" id="CHEBI:30013"/>
        <dbReference type="ChEBI" id="CHEBI:30616"/>
        <dbReference type="ChEBI" id="CHEBI:61977"/>
        <dbReference type="ChEBI" id="CHEBI:456216"/>
        <dbReference type="EC" id="2.7.12.2"/>
    </reaction>
</comment>
<dbReference type="GO" id="GO:0005524">
    <property type="term" value="F:ATP binding"/>
    <property type="evidence" value="ECO:0007669"/>
    <property type="project" value="UniProtKB-UniRule"/>
</dbReference>
<feature type="binding site" evidence="10">
    <location>
        <position position="303"/>
    </location>
    <ligand>
        <name>ATP</name>
        <dbReference type="ChEBI" id="CHEBI:30616"/>
    </ligand>
</feature>
<protein>
    <recommendedName>
        <fullName evidence="6">mitogen-activated protein kinase kinase</fullName>
        <ecNumber evidence="6">2.7.12.2</ecNumber>
    </recommendedName>
</protein>
<evidence type="ECO:0000256" key="11">
    <source>
        <dbReference type="SAM" id="MobiDB-lite"/>
    </source>
</evidence>
<dbReference type="PROSITE" id="PS00107">
    <property type="entry name" value="PROTEIN_KINASE_ATP"/>
    <property type="match status" value="1"/>
</dbReference>
<evidence type="ECO:0000256" key="6">
    <source>
        <dbReference type="ARBA" id="ARBA00038999"/>
    </source>
</evidence>
<keyword evidence="3" id="KW-0418">Kinase</keyword>
<feature type="compositionally biased region" description="Polar residues" evidence="11">
    <location>
        <begin position="55"/>
        <end position="66"/>
    </location>
</feature>
<feature type="region of interest" description="Disordered" evidence="11">
    <location>
        <begin position="104"/>
        <end position="142"/>
    </location>
</feature>
<feature type="region of interest" description="Disordered" evidence="11">
    <location>
        <begin position="30"/>
        <end position="67"/>
    </location>
</feature>
<dbReference type="GO" id="GO:0004708">
    <property type="term" value="F:MAP kinase kinase activity"/>
    <property type="evidence" value="ECO:0007669"/>
    <property type="project" value="UniProtKB-EC"/>
</dbReference>
<accession>A0A7S1PIP0</accession>
<dbReference type="Pfam" id="PF00069">
    <property type="entry name" value="Pkinase"/>
    <property type="match status" value="1"/>
</dbReference>
<dbReference type="PROSITE" id="PS00108">
    <property type="entry name" value="PROTEIN_KINASE_ST"/>
    <property type="match status" value="1"/>
</dbReference>
<evidence type="ECO:0000256" key="5">
    <source>
        <dbReference type="ARBA" id="ARBA00038035"/>
    </source>
</evidence>
<dbReference type="SMART" id="SM00220">
    <property type="entry name" value="S_TKc"/>
    <property type="match status" value="1"/>
</dbReference>
<feature type="compositionally biased region" description="Basic and acidic residues" evidence="11">
    <location>
        <begin position="44"/>
        <end position="54"/>
    </location>
</feature>
<keyword evidence="1" id="KW-0808">Transferase</keyword>
<evidence type="ECO:0000256" key="4">
    <source>
        <dbReference type="ARBA" id="ARBA00022840"/>
    </source>
</evidence>
<evidence type="ECO:0000256" key="9">
    <source>
        <dbReference type="ARBA" id="ARBA00051693"/>
    </source>
</evidence>
<feature type="domain" description="Protein kinase" evidence="12">
    <location>
        <begin position="267"/>
        <end position="535"/>
    </location>
</feature>
<comment type="catalytic activity">
    <reaction evidence="9">
        <text>L-tyrosyl-[protein] + ATP = O-phospho-L-tyrosyl-[protein] + ADP + H(+)</text>
        <dbReference type="Rhea" id="RHEA:10596"/>
        <dbReference type="Rhea" id="RHEA-COMP:10136"/>
        <dbReference type="Rhea" id="RHEA-COMP:20101"/>
        <dbReference type="ChEBI" id="CHEBI:15378"/>
        <dbReference type="ChEBI" id="CHEBI:30616"/>
        <dbReference type="ChEBI" id="CHEBI:46858"/>
        <dbReference type="ChEBI" id="CHEBI:61978"/>
        <dbReference type="ChEBI" id="CHEBI:456216"/>
        <dbReference type="EC" id="2.7.12.2"/>
    </reaction>
</comment>
<keyword evidence="4 10" id="KW-0067">ATP-binding</keyword>
<comment type="similarity">
    <text evidence="5">Belongs to the protein kinase superfamily. STE Ser/Thr protein kinase family. MAP kinase kinase subfamily.</text>
</comment>
<dbReference type="PANTHER" id="PTHR48013">
    <property type="entry name" value="DUAL SPECIFICITY MITOGEN-ACTIVATED PROTEIN KINASE KINASE 5-RELATED"/>
    <property type="match status" value="1"/>
</dbReference>
<evidence type="ECO:0000313" key="13">
    <source>
        <dbReference type="EMBL" id="CAD9084763.1"/>
    </source>
</evidence>
<dbReference type="EC" id="2.7.12.2" evidence="6"/>
<dbReference type="Gene3D" id="3.30.200.20">
    <property type="entry name" value="Phosphorylase Kinase, domain 1"/>
    <property type="match status" value="1"/>
</dbReference>
<dbReference type="InterPro" id="IPR000719">
    <property type="entry name" value="Prot_kinase_dom"/>
</dbReference>
<dbReference type="PANTHER" id="PTHR48013:SF9">
    <property type="entry name" value="DUAL SPECIFICITY MITOGEN-ACTIVATED PROTEIN KINASE KINASE 5"/>
    <property type="match status" value="1"/>
</dbReference>
<dbReference type="AlphaFoldDB" id="A0A7S1PIP0"/>